<dbReference type="Pfam" id="PF23561">
    <property type="entry name" value="zf-C2H2_15"/>
    <property type="match status" value="1"/>
</dbReference>
<comment type="similarity">
    <text evidence="2">Belongs to the GLI C2H2-type zinc-finger protein family.</text>
</comment>
<keyword evidence="4" id="KW-0677">Repeat</keyword>
<proteinExistence type="inferred from homology"/>
<reference evidence="11 12" key="1">
    <citation type="submission" date="2023-09" db="EMBL/GenBank/DDBJ databases">
        <authorList>
            <person name="Wang M."/>
        </authorList>
    </citation>
    <scope>NUCLEOTIDE SEQUENCE [LARGE SCALE GENOMIC DNA]</scope>
    <source>
        <strain evidence="11">GT-2023</strain>
        <tissue evidence="11">Liver</tissue>
    </source>
</reference>
<accession>A0ABR3NUX8</accession>
<organism evidence="11 12">
    <name type="scientific">Cirrhinus molitorella</name>
    <name type="common">mud carp</name>
    <dbReference type="NCBI Taxonomy" id="172907"/>
    <lineage>
        <taxon>Eukaryota</taxon>
        <taxon>Metazoa</taxon>
        <taxon>Chordata</taxon>
        <taxon>Craniata</taxon>
        <taxon>Vertebrata</taxon>
        <taxon>Euteleostomi</taxon>
        <taxon>Actinopterygii</taxon>
        <taxon>Neopterygii</taxon>
        <taxon>Teleostei</taxon>
        <taxon>Ostariophysi</taxon>
        <taxon>Cypriniformes</taxon>
        <taxon>Cyprinidae</taxon>
        <taxon>Labeoninae</taxon>
        <taxon>Labeonini</taxon>
        <taxon>Cirrhinus</taxon>
    </lineage>
</organism>
<protein>
    <recommendedName>
        <fullName evidence="10">C2H2-type domain-containing protein</fullName>
    </recommendedName>
</protein>
<dbReference type="Pfam" id="PF00096">
    <property type="entry name" value="zf-C2H2"/>
    <property type="match status" value="2"/>
</dbReference>
<feature type="domain" description="C2H2-type" evidence="10">
    <location>
        <begin position="101"/>
        <end position="129"/>
    </location>
</feature>
<evidence type="ECO:0000256" key="5">
    <source>
        <dbReference type="ARBA" id="ARBA00022771"/>
    </source>
</evidence>
<feature type="domain" description="C2H2-type" evidence="10">
    <location>
        <begin position="73"/>
        <end position="100"/>
    </location>
</feature>
<dbReference type="PANTHER" id="PTHR45718:SF6">
    <property type="entry name" value="ZINC FINGER PROTEIN GLI2"/>
    <property type="match status" value="1"/>
</dbReference>
<evidence type="ECO:0000256" key="8">
    <source>
        <dbReference type="ARBA" id="ARBA00023242"/>
    </source>
</evidence>
<name>A0ABR3NUX8_9TELE</name>
<dbReference type="InterPro" id="IPR041643">
    <property type="entry name" value="Znf_ZIC"/>
</dbReference>
<evidence type="ECO:0000313" key="11">
    <source>
        <dbReference type="EMBL" id="KAL1280315.1"/>
    </source>
</evidence>
<keyword evidence="8" id="KW-0539">Nucleus</keyword>
<dbReference type="PROSITE" id="PS50157">
    <property type="entry name" value="ZINC_FINGER_C2H2_2"/>
    <property type="match status" value="4"/>
</dbReference>
<dbReference type="EMBL" id="JAYMGO010000002">
    <property type="protein sequence ID" value="KAL1280315.1"/>
    <property type="molecule type" value="Genomic_DNA"/>
</dbReference>
<evidence type="ECO:0000256" key="1">
    <source>
        <dbReference type="ARBA" id="ARBA00004123"/>
    </source>
</evidence>
<dbReference type="PANTHER" id="PTHR45718">
    <property type="entry name" value="TRANSCRIPTIONAL ACTIVATOR CUBITUS INTERRUPTUS"/>
    <property type="match status" value="1"/>
</dbReference>
<feature type="domain" description="C2H2-type" evidence="10">
    <location>
        <begin position="160"/>
        <end position="180"/>
    </location>
</feature>
<keyword evidence="3" id="KW-0479">Metal-binding</keyword>
<evidence type="ECO:0000256" key="9">
    <source>
        <dbReference type="PROSITE-ProRule" id="PRU00042"/>
    </source>
</evidence>
<dbReference type="InterPro" id="IPR036236">
    <property type="entry name" value="Znf_C2H2_sf"/>
</dbReference>
<dbReference type="SUPFAM" id="SSF57667">
    <property type="entry name" value="beta-beta-alpha zinc fingers"/>
    <property type="match status" value="2"/>
</dbReference>
<dbReference type="Pfam" id="PF18366">
    <property type="entry name" value="zf_ZIC"/>
    <property type="match status" value="1"/>
</dbReference>
<comment type="subcellular location">
    <subcellularLocation>
        <location evidence="1">Nucleus</location>
    </subcellularLocation>
</comment>
<keyword evidence="6" id="KW-0862">Zinc</keyword>
<dbReference type="Gene3D" id="3.30.160.60">
    <property type="entry name" value="Classic Zinc Finger"/>
    <property type="match status" value="4"/>
</dbReference>
<evidence type="ECO:0000256" key="7">
    <source>
        <dbReference type="ARBA" id="ARBA00023125"/>
    </source>
</evidence>
<gene>
    <name evidence="11" type="ORF">QQF64_014915</name>
</gene>
<dbReference type="InterPro" id="IPR013087">
    <property type="entry name" value="Znf_C2H2_type"/>
</dbReference>
<dbReference type="Proteomes" id="UP001558613">
    <property type="component" value="Unassembled WGS sequence"/>
</dbReference>
<evidence type="ECO:0000313" key="12">
    <source>
        <dbReference type="Proteomes" id="UP001558613"/>
    </source>
</evidence>
<keyword evidence="7" id="KW-0238">DNA-binding</keyword>
<evidence type="ECO:0000259" key="10">
    <source>
        <dbReference type="PROSITE" id="PS50157"/>
    </source>
</evidence>
<keyword evidence="12" id="KW-1185">Reference proteome</keyword>
<dbReference type="SMART" id="SM00355">
    <property type="entry name" value="ZnF_C2H2"/>
    <property type="match status" value="5"/>
</dbReference>
<feature type="domain" description="C2H2-type" evidence="10">
    <location>
        <begin position="130"/>
        <end position="159"/>
    </location>
</feature>
<evidence type="ECO:0000256" key="6">
    <source>
        <dbReference type="ARBA" id="ARBA00022833"/>
    </source>
</evidence>
<evidence type="ECO:0000256" key="4">
    <source>
        <dbReference type="ARBA" id="ARBA00022737"/>
    </source>
</evidence>
<evidence type="ECO:0000256" key="2">
    <source>
        <dbReference type="ARBA" id="ARBA00010831"/>
    </source>
</evidence>
<evidence type="ECO:0000256" key="3">
    <source>
        <dbReference type="ARBA" id="ARBA00022723"/>
    </source>
</evidence>
<dbReference type="PROSITE" id="PS00028">
    <property type="entry name" value="ZINC_FINGER_C2H2_1"/>
    <property type="match status" value="2"/>
</dbReference>
<dbReference type="InterPro" id="IPR043359">
    <property type="entry name" value="GLI-like"/>
</dbReference>
<sequence>MSNSSDMDSSSDVHLKSNLNMNWSQFTCQWLERSAGAPQCCKKTYCTMKELISHLTEEHVNLSGQPSYVCLWEDCSRQRNPFKAKYKLINHLRVHTGEKPFQCSFGCGKVFARAENQKIHERTHTGEKPFICPFETCERRFANSSDKQKHIRVHAPEKQYICMHCNKSYSHASSLRKHAKHTLLYIITAECLTMLDFWYKVSVKFVLNLRCKRCKRVDIRGATWWQRVSFCLSLTPTFCSHDHGRIRPPQRVPGVVVGLWERYKRGVAEKHQALCHARESGRIS</sequence>
<comment type="caution">
    <text evidence="11">The sequence shown here is derived from an EMBL/GenBank/DDBJ whole genome shotgun (WGS) entry which is preliminary data.</text>
</comment>
<dbReference type="InterPro" id="IPR056436">
    <property type="entry name" value="Znf-C2H2_ZIC1-5/GLI1-3-like"/>
</dbReference>
<keyword evidence="5 9" id="KW-0863">Zinc-finger</keyword>